<evidence type="ECO:0000313" key="1">
    <source>
        <dbReference type="EMBL" id="KAJ1678146.1"/>
    </source>
</evidence>
<evidence type="ECO:0000313" key="2">
    <source>
        <dbReference type="Proteomes" id="UP001145114"/>
    </source>
</evidence>
<protein>
    <submittedName>
        <fullName evidence="1">Uncharacterized protein</fullName>
    </submittedName>
</protein>
<reference evidence="1" key="1">
    <citation type="submission" date="2022-06" db="EMBL/GenBank/DDBJ databases">
        <title>Phylogenomic reconstructions and comparative analyses of Kickxellomycotina fungi.</title>
        <authorList>
            <person name="Reynolds N.K."/>
            <person name="Stajich J.E."/>
            <person name="Barry K."/>
            <person name="Grigoriev I.V."/>
            <person name="Crous P."/>
            <person name="Smith M.E."/>
        </authorList>
    </citation>
    <scope>NUCLEOTIDE SEQUENCE</scope>
    <source>
        <strain evidence="1">RSA 2271</strain>
    </source>
</reference>
<proteinExistence type="predicted"/>
<accession>A0ACC1HS24</accession>
<keyword evidence="2" id="KW-1185">Reference proteome</keyword>
<name>A0ACC1HS24_9FUNG</name>
<sequence>MDLQRTPSVVSGWTVEREEMDRNKAVVLIQMAARKLKLPQVTVSTACVLLHRFYMRYSLREYHHYTIAATSLFLACKAEETLRKLEDFIPIVAYYTSKGTRRAPPGSSEYEKWRHVILYHEFLMLEACCFDLVINNPYQYIVAMSRTLRLDKRLTQMAWNFVADCLRVPMPVIFPPNVIAAISIALAYKVNDMDYTFGQKDPWTTGFSIPLESIKGFYVREAHMRMSVGSVADRTPDTPSGLIASSPNCESSPPHVPTQQSPAISTTAADSKAMVATTVAAKSSSSSSMAVQNMRV</sequence>
<dbReference type="Proteomes" id="UP001145114">
    <property type="component" value="Unassembled WGS sequence"/>
</dbReference>
<gene>
    <name evidence="1" type="ORF">EV182_004679</name>
</gene>
<comment type="caution">
    <text evidence="1">The sequence shown here is derived from an EMBL/GenBank/DDBJ whole genome shotgun (WGS) entry which is preliminary data.</text>
</comment>
<dbReference type="EMBL" id="JAMZIH010001491">
    <property type="protein sequence ID" value="KAJ1678146.1"/>
    <property type="molecule type" value="Genomic_DNA"/>
</dbReference>
<organism evidence="1 2">
    <name type="scientific">Spiromyces aspiralis</name>
    <dbReference type="NCBI Taxonomy" id="68401"/>
    <lineage>
        <taxon>Eukaryota</taxon>
        <taxon>Fungi</taxon>
        <taxon>Fungi incertae sedis</taxon>
        <taxon>Zoopagomycota</taxon>
        <taxon>Kickxellomycotina</taxon>
        <taxon>Kickxellomycetes</taxon>
        <taxon>Kickxellales</taxon>
        <taxon>Kickxellaceae</taxon>
        <taxon>Spiromyces</taxon>
    </lineage>
</organism>